<proteinExistence type="predicted"/>
<evidence type="ECO:0000313" key="2">
    <source>
        <dbReference type="Proteomes" id="UP000309997"/>
    </source>
</evidence>
<organism evidence="1 2">
    <name type="scientific">Populus alba</name>
    <name type="common">White poplar</name>
    <dbReference type="NCBI Taxonomy" id="43335"/>
    <lineage>
        <taxon>Eukaryota</taxon>
        <taxon>Viridiplantae</taxon>
        <taxon>Streptophyta</taxon>
        <taxon>Embryophyta</taxon>
        <taxon>Tracheophyta</taxon>
        <taxon>Spermatophyta</taxon>
        <taxon>Magnoliopsida</taxon>
        <taxon>eudicotyledons</taxon>
        <taxon>Gunneridae</taxon>
        <taxon>Pentapetalae</taxon>
        <taxon>rosids</taxon>
        <taxon>fabids</taxon>
        <taxon>Malpighiales</taxon>
        <taxon>Salicaceae</taxon>
        <taxon>Saliceae</taxon>
        <taxon>Populus</taxon>
    </lineage>
</organism>
<comment type="caution">
    <text evidence="1">The sequence shown here is derived from an EMBL/GenBank/DDBJ whole genome shotgun (WGS) entry which is preliminary data.</text>
</comment>
<reference evidence="1 2" key="1">
    <citation type="journal article" date="2024" name="Plant Biotechnol. J.">
        <title>Genome and CRISPR/Cas9 system of a widespread forest tree (Populus alba) in the world.</title>
        <authorList>
            <person name="Liu Y.J."/>
            <person name="Jiang P.F."/>
            <person name="Han X.M."/>
            <person name="Li X.Y."/>
            <person name="Wang H.M."/>
            <person name="Wang Y.J."/>
            <person name="Wang X.X."/>
            <person name="Zeng Q.Y."/>
        </authorList>
    </citation>
    <scope>NUCLEOTIDE SEQUENCE [LARGE SCALE GENOMIC DNA]</scope>
    <source>
        <strain evidence="2">cv. PAL-ZL1</strain>
    </source>
</reference>
<sequence>MMKIVRRIILATPLIAKGMLQNVLDKRVALREMQEAEAVELTASTAMHPVNLEAKERPNIIDIVANMERALALCQEARSSRSTTTISIPSG</sequence>
<name>A0ACC4CAD6_POPAL</name>
<dbReference type="EMBL" id="RCHU02000005">
    <property type="protein sequence ID" value="KAL3591756.1"/>
    <property type="molecule type" value="Genomic_DNA"/>
</dbReference>
<protein>
    <submittedName>
        <fullName evidence="1">Uncharacterized protein</fullName>
    </submittedName>
</protein>
<gene>
    <name evidence="1" type="ORF">D5086_010396</name>
</gene>
<accession>A0ACC4CAD6</accession>
<evidence type="ECO:0000313" key="1">
    <source>
        <dbReference type="EMBL" id="KAL3591756.1"/>
    </source>
</evidence>
<dbReference type="Proteomes" id="UP000309997">
    <property type="component" value="Unassembled WGS sequence"/>
</dbReference>
<keyword evidence="2" id="KW-1185">Reference proteome</keyword>